<evidence type="ECO:0000313" key="7">
    <source>
        <dbReference type="Proteomes" id="UP000736335"/>
    </source>
</evidence>
<reference evidence="6" key="1">
    <citation type="journal article" date="2020" name="Nat. Commun.">
        <title>Large-scale genome sequencing of mycorrhizal fungi provides insights into the early evolution of symbiotic traits.</title>
        <authorList>
            <person name="Miyauchi S."/>
            <person name="Kiss E."/>
            <person name="Kuo A."/>
            <person name="Drula E."/>
            <person name="Kohler A."/>
            <person name="Sanchez-Garcia M."/>
            <person name="Morin E."/>
            <person name="Andreopoulos B."/>
            <person name="Barry K.W."/>
            <person name="Bonito G."/>
            <person name="Buee M."/>
            <person name="Carver A."/>
            <person name="Chen C."/>
            <person name="Cichocki N."/>
            <person name="Clum A."/>
            <person name="Culley D."/>
            <person name="Crous P.W."/>
            <person name="Fauchery L."/>
            <person name="Girlanda M."/>
            <person name="Hayes R.D."/>
            <person name="Keri Z."/>
            <person name="LaButti K."/>
            <person name="Lipzen A."/>
            <person name="Lombard V."/>
            <person name="Magnuson J."/>
            <person name="Maillard F."/>
            <person name="Murat C."/>
            <person name="Nolan M."/>
            <person name="Ohm R.A."/>
            <person name="Pangilinan J."/>
            <person name="Pereira M.F."/>
            <person name="Perotto S."/>
            <person name="Peter M."/>
            <person name="Pfister S."/>
            <person name="Riley R."/>
            <person name="Sitrit Y."/>
            <person name="Stielow J.B."/>
            <person name="Szollosi G."/>
            <person name="Zifcakova L."/>
            <person name="Stursova M."/>
            <person name="Spatafora J.W."/>
            <person name="Tedersoo L."/>
            <person name="Vaario L.M."/>
            <person name="Yamada A."/>
            <person name="Yan M."/>
            <person name="Wang P."/>
            <person name="Xu J."/>
            <person name="Bruns T."/>
            <person name="Baldrian P."/>
            <person name="Vilgalys R."/>
            <person name="Dunand C."/>
            <person name="Henrissat B."/>
            <person name="Grigoriev I.V."/>
            <person name="Hibbett D."/>
            <person name="Nagy L.G."/>
            <person name="Martin F.M."/>
        </authorList>
    </citation>
    <scope>NUCLEOTIDE SEQUENCE</scope>
    <source>
        <strain evidence="6">UH-Tt-Lm1</strain>
    </source>
</reference>
<dbReference type="CDD" id="cd01389">
    <property type="entry name" value="HMG-box_ROX1-like"/>
    <property type="match status" value="1"/>
</dbReference>
<keyword evidence="3" id="KW-0539">Nucleus</keyword>
<evidence type="ECO:0000256" key="4">
    <source>
        <dbReference type="SAM" id="MobiDB-lite"/>
    </source>
</evidence>
<reference evidence="6" key="2">
    <citation type="submission" date="2020-11" db="EMBL/GenBank/DDBJ databases">
        <authorList>
            <consortium name="DOE Joint Genome Institute"/>
            <person name="Kuo A."/>
            <person name="Miyauchi S."/>
            <person name="Kiss E."/>
            <person name="Drula E."/>
            <person name="Kohler A."/>
            <person name="Sanchez-Garcia M."/>
            <person name="Andreopoulos B."/>
            <person name="Barry K.W."/>
            <person name="Bonito G."/>
            <person name="Buee M."/>
            <person name="Carver A."/>
            <person name="Chen C."/>
            <person name="Cichocki N."/>
            <person name="Clum A."/>
            <person name="Culley D."/>
            <person name="Crous P.W."/>
            <person name="Fauchery L."/>
            <person name="Girlanda M."/>
            <person name="Hayes R."/>
            <person name="Keri Z."/>
            <person name="Labutti K."/>
            <person name="Lipzen A."/>
            <person name="Lombard V."/>
            <person name="Magnuson J."/>
            <person name="Maillard F."/>
            <person name="Morin E."/>
            <person name="Murat C."/>
            <person name="Nolan M."/>
            <person name="Ohm R."/>
            <person name="Pangilinan J."/>
            <person name="Pereira M."/>
            <person name="Perotto S."/>
            <person name="Peter M."/>
            <person name="Riley R."/>
            <person name="Sitrit Y."/>
            <person name="Stielow B."/>
            <person name="Szollosi G."/>
            <person name="Zifcakova L."/>
            <person name="Stursova M."/>
            <person name="Spatafora J.W."/>
            <person name="Tedersoo L."/>
            <person name="Vaario L.-M."/>
            <person name="Yamada A."/>
            <person name="Yan M."/>
            <person name="Wang P."/>
            <person name="Xu J."/>
            <person name="Bruns T."/>
            <person name="Baldrian P."/>
            <person name="Vilgalys R."/>
            <person name="Henrissat B."/>
            <person name="Grigoriev I.V."/>
            <person name="Hibbett D."/>
            <person name="Nagy L.G."/>
            <person name="Martin F.M."/>
        </authorList>
    </citation>
    <scope>NUCLEOTIDE SEQUENCE</scope>
    <source>
        <strain evidence="6">UH-Tt-Lm1</strain>
    </source>
</reference>
<comment type="caution">
    <text evidence="6">The sequence shown here is derived from an EMBL/GenBank/DDBJ whole genome shotgun (WGS) entry which is preliminary data.</text>
</comment>
<evidence type="ECO:0000256" key="2">
    <source>
        <dbReference type="ARBA" id="ARBA00023163"/>
    </source>
</evidence>
<dbReference type="SUPFAM" id="SSF47095">
    <property type="entry name" value="HMG-box"/>
    <property type="match status" value="1"/>
</dbReference>
<evidence type="ECO:0000256" key="3">
    <source>
        <dbReference type="PROSITE-ProRule" id="PRU00267"/>
    </source>
</evidence>
<keyword evidence="1 3" id="KW-0238">DNA-binding</keyword>
<dbReference type="Gene3D" id="1.10.30.10">
    <property type="entry name" value="High mobility group box domain"/>
    <property type="match status" value="1"/>
</dbReference>
<name>A0A9P6HQI9_9AGAM</name>
<dbReference type="PROSITE" id="PS50118">
    <property type="entry name" value="HMG_BOX_2"/>
    <property type="match status" value="1"/>
</dbReference>
<dbReference type="OrthoDB" id="6247875at2759"/>
<dbReference type="InterPro" id="IPR050140">
    <property type="entry name" value="SRY-related_HMG-box_TF-like"/>
</dbReference>
<dbReference type="PANTHER" id="PTHR10270:SF161">
    <property type="entry name" value="SEX-DETERMINING REGION Y PROTEIN"/>
    <property type="match status" value="1"/>
</dbReference>
<feature type="region of interest" description="Disordered" evidence="4">
    <location>
        <begin position="100"/>
        <end position="130"/>
    </location>
</feature>
<dbReference type="PANTHER" id="PTHR10270">
    <property type="entry name" value="SOX TRANSCRIPTION FACTOR"/>
    <property type="match status" value="1"/>
</dbReference>
<dbReference type="AlphaFoldDB" id="A0A9P6HQI9"/>
<dbReference type="InterPro" id="IPR009071">
    <property type="entry name" value="HMG_box_dom"/>
</dbReference>
<proteinExistence type="predicted"/>
<dbReference type="GO" id="GO:0000978">
    <property type="term" value="F:RNA polymerase II cis-regulatory region sequence-specific DNA binding"/>
    <property type="evidence" value="ECO:0007669"/>
    <property type="project" value="TreeGrafter"/>
</dbReference>
<accession>A0A9P6HQI9</accession>
<feature type="domain" description="HMG box" evidence="5">
    <location>
        <begin position="18"/>
        <end position="90"/>
    </location>
</feature>
<dbReference type="SMART" id="SM00398">
    <property type="entry name" value="HMG"/>
    <property type="match status" value="1"/>
</dbReference>
<dbReference type="GO" id="GO:0005634">
    <property type="term" value="C:nucleus"/>
    <property type="evidence" value="ECO:0007669"/>
    <property type="project" value="UniProtKB-UniRule"/>
</dbReference>
<feature type="compositionally biased region" description="Polar residues" evidence="4">
    <location>
        <begin position="37"/>
        <end position="47"/>
    </location>
</feature>
<gene>
    <name evidence="6" type="ORF">BJ322DRAFT_80875</name>
</gene>
<keyword evidence="7" id="KW-1185">Reference proteome</keyword>
<dbReference type="GO" id="GO:0000122">
    <property type="term" value="P:negative regulation of transcription by RNA polymerase II"/>
    <property type="evidence" value="ECO:0007669"/>
    <property type="project" value="TreeGrafter"/>
</dbReference>
<keyword evidence="2" id="KW-0804">Transcription</keyword>
<feature type="region of interest" description="Disordered" evidence="4">
    <location>
        <begin position="199"/>
        <end position="241"/>
    </location>
</feature>
<evidence type="ECO:0000313" key="6">
    <source>
        <dbReference type="EMBL" id="KAF9792868.1"/>
    </source>
</evidence>
<dbReference type="Pfam" id="PF00505">
    <property type="entry name" value="HMG_box"/>
    <property type="match status" value="1"/>
</dbReference>
<dbReference type="GO" id="GO:0030154">
    <property type="term" value="P:cell differentiation"/>
    <property type="evidence" value="ECO:0007669"/>
    <property type="project" value="TreeGrafter"/>
</dbReference>
<dbReference type="GO" id="GO:0001228">
    <property type="term" value="F:DNA-binding transcription activator activity, RNA polymerase II-specific"/>
    <property type="evidence" value="ECO:0007669"/>
    <property type="project" value="TreeGrafter"/>
</dbReference>
<dbReference type="InterPro" id="IPR036910">
    <property type="entry name" value="HMG_box_dom_sf"/>
</dbReference>
<feature type="region of interest" description="Disordered" evidence="4">
    <location>
        <begin position="37"/>
        <end position="60"/>
    </location>
</feature>
<feature type="compositionally biased region" description="Polar residues" evidence="4">
    <location>
        <begin position="107"/>
        <end position="122"/>
    </location>
</feature>
<feature type="compositionally biased region" description="Polar residues" evidence="4">
    <location>
        <begin position="231"/>
        <end position="241"/>
    </location>
</feature>
<sequence length="303" mass="33313">MPRTPKKRLSSLPAEQHIPRPANCFILFRAAYLKSKANSTSGDNGRQQQKDVSQEAAAAWNALSPAEKEPYKVQAEIAKAEHARMYPGWVYRPKMKRRVKPAEGEDSSANGSLDVASRQSSPLDAEREGRAAAPKNILWDSSWFAGTTSMTDPFYSAPLEPLASTTTVPPQIVPNHTHFSSMAHMHGFGVVPNVHAMPSIRNPRTGLGNGESHHPGDHDHNTLDSEGDPLSLSTGDSTPVLCSSAEEVPTLASEVEPPTHSLMKSLGFTWDEFSESYCYNHDWEWEVNPALHPDFDSVSPMEM</sequence>
<organism evidence="6 7">
    <name type="scientific">Thelephora terrestris</name>
    <dbReference type="NCBI Taxonomy" id="56493"/>
    <lineage>
        <taxon>Eukaryota</taxon>
        <taxon>Fungi</taxon>
        <taxon>Dikarya</taxon>
        <taxon>Basidiomycota</taxon>
        <taxon>Agaricomycotina</taxon>
        <taxon>Agaricomycetes</taxon>
        <taxon>Thelephorales</taxon>
        <taxon>Thelephoraceae</taxon>
        <taxon>Thelephora</taxon>
    </lineage>
</organism>
<dbReference type="EMBL" id="WIUZ02000001">
    <property type="protein sequence ID" value="KAF9792868.1"/>
    <property type="molecule type" value="Genomic_DNA"/>
</dbReference>
<evidence type="ECO:0000259" key="5">
    <source>
        <dbReference type="PROSITE" id="PS50118"/>
    </source>
</evidence>
<feature type="DNA-binding region" description="HMG box" evidence="3">
    <location>
        <begin position="18"/>
        <end position="90"/>
    </location>
</feature>
<dbReference type="Proteomes" id="UP000736335">
    <property type="component" value="Unassembled WGS sequence"/>
</dbReference>
<protein>
    <recommendedName>
        <fullName evidence="5">HMG box domain-containing protein</fullName>
    </recommendedName>
</protein>
<feature type="compositionally biased region" description="Basic and acidic residues" evidence="4">
    <location>
        <begin position="211"/>
        <end position="223"/>
    </location>
</feature>
<evidence type="ECO:0000256" key="1">
    <source>
        <dbReference type="ARBA" id="ARBA00023125"/>
    </source>
</evidence>